<feature type="compositionally biased region" description="Pro residues" evidence="8">
    <location>
        <begin position="1"/>
        <end position="10"/>
    </location>
</feature>
<evidence type="ECO:0000256" key="6">
    <source>
        <dbReference type="ARBA" id="ARBA00023136"/>
    </source>
</evidence>
<comment type="subcellular location">
    <subcellularLocation>
        <location evidence="1 7">Cell membrane</location>
        <topology evidence="1 7">Multi-pass membrane protein</topology>
    </subcellularLocation>
</comment>
<evidence type="ECO:0000313" key="10">
    <source>
        <dbReference type="EMBL" id="KPQ33837.1"/>
    </source>
</evidence>
<feature type="transmembrane region" description="Helical" evidence="7">
    <location>
        <begin position="52"/>
        <end position="74"/>
    </location>
</feature>
<feature type="transmembrane region" description="Helical" evidence="7">
    <location>
        <begin position="153"/>
        <end position="173"/>
    </location>
</feature>
<evidence type="ECO:0000256" key="4">
    <source>
        <dbReference type="ARBA" id="ARBA00022692"/>
    </source>
</evidence>
<evidence type="ECO:0000256" key="5">
    <source>
        <dbReference type="ARBA" id="ARBA00022989"/>
    </source>
</evidence>
<dbReference type="AlphaFoldDB" id="A0A0P8DCJ7"/>
<evidence type="ECO:0000256" key="7">
    <source>
        <dbReference type="RuleBase" id="RU363032"/>
    </source>
</evidence>
<dbReference type="Proteomes" id="UP000050465">
    <property type="component" value="Unassembled WGS sequence"/>
</dbReference>
<protein>
    <submittedName>
        <fullName evidence="10">Peptide/nickel transport system permease protein</fullName>
    </submittedName>
</protein>
<sequence>MTLTPSPVPSDPSSADPSPADSLSADLRIDSDQAAQQSAWSQARYVISENGVTFGAFLLFFMFVLFALFGSAIAPYDPLASNAAQSLSPPTAAHWFGTDDLGRDVLSRVIVATRLDLGIATIAVIISFFLGSILGTCAGYFGGIADKLISRLVDTIMAFPLFILAMGLVAALGNTVENIIYATAVINLPLYTRVVRSEVLIRRDAGYIEAARLVGNGPLRIMATHLFPNVLPVMMVHISLNMGWAILNAAGLSFIGLGVRPPTPEWGIMVAEGATYIISGEWWLAIFPGIVLMLAVFCFNLLGDGLRDLIDPRMRT</sequence>
<dbReference type="InterPro" id="IPR000515">
    <property type="entry name" value="MetI-like"/>
</dbReference>
<feature type="transmembrane region" description="Helical" evidence="7">
    <location>
        <begin position="117"/>
        <end position="141"/>
    </location>
</feature>
<accession>A0A0P8DCJ7</accession>
<keyword evidence="4 7" id="KW-0812">Transmembrane</keyword>
<dbReference type="CDD" id="cd06261">
    <property type="entry name" value="TM_PBP2"/>
    <property type="match status" value="1"/>
</dbReference>
<dbReference type="SUPFAM" id="SSF161098">
    <property type="entry name" value="MetI-like"/>
    <property type="match status" value="1"/>
</dbReference>
<comment type="caution">
    <text evidence="10">The sequence shown here is derived from an EMBL/GenBank/DDBJ whole genome shotgun (WGS) entry which is preliminary data.</text>
</comment>
<dbReference type="PROSITE" id="PS50928">
    <property type="entry name" value="ABC_TM1"/>
    <property type="match status" value="1"/>
</dbReference>
<feature type="transmembrane region" description="Helical" evidence="7">
    <location>
        <begin position="244"/>
        <end position="262"/>
    </location>
</feature>
<evidence type="ECO:0000313" key="11">
    <source>
        <dbReference type="Proteomes" id="UP000050465"/>
    </source>
</evidence>
<feature type="region of interest" description="Disordered" evidence="8">
    <location>
        <begin position="1"/>
        <end position="22"/>
    </location>
</feature>
<comment type="similarity">
    <text evidence="7">Belongs to the binding-protein-dependent transport system permease family.</text>
</comment>
<dbReference type="Pfam" id="PF00528">
    <property type="entry name" value="BPD_transp_1"/>
    <property type="match status" value="1"/>
</dbReference>
<dbReference type="InterPro" id="IPR050366">
    <property type="entry name" value="BP-dependent_transpt_permease"/>
</dbReference>
<dbReference type="Gene3D" id="1.10.3720.10">
    <property type="entry name" value="MetI-like"/>
    <property type="match status" value="1"/>
</dbReference>
<dbReference type="GO" id="GO:0055085">
    <property type="term" value="P:transmembrane transport"/>
    <property type="evidence" value="ECO:0007669"/>
    <property type="project" value="InterPro"/>
</dbReference>
<dbReference type="InterPro" id="IPR035906">
    <property type="entry name" value="MetI-like_sf"/>
</dbReference>
<feature type="compositionally biased region" description="Low complexity" evidence="8">
    <location>
        <begin position="11"/>
        <end position="22"/>
    </location>
</feature>
<dbReference type="EMBL" id="LJZR01000026">
    <property type="protein sequence ID" value="KPQ33837.1"/>
    <property type="molecule type" value="Genomic_DNA"/>
</dbReference>
<keyword evidence="2 7" id="KW-0813">Transport</keyword>
<dbReference type="STRING" id="1666911.HLUCCA11_16925"/>
<organism evidence="10 11">
    <name type="scientific">Phormidesmis priestleyi Ana</name>
    <dbReference type="NCBI Taxonomy" id="1666911"/>
    <lineage>
        <taxon>Bacteria</taxon>
        <taxon>Bacillati</taxon>
        <taxon>Cyanobacteriota</taxon>
        <taxon>Cyanophyceae</taxon>
        <taxon>Leptolyngbyales</taxon>
        <taxon>Leptolyngbyaceae</taxon>
        <taxon>Phormidesmis</taxon>
    </lineage>
</organism>
<evidence type="ECO:0000256" key="1">
    <source>
        <dbReference type="ARBA" id="ARBA00004651"/>
    </source>
</evidence>
<feature type="transmembrane region" description="Helical" evidence="7">
    <location>
        <begin position="282"/>
        <end position="303"/>
    </location>
</feature>
<proteinExistence type="inferred from homology"/>
<evidence type="ECO:0000256" key="8">
    <source>
        <dbReference type="SAM" id="MobiDB-lite"/>
    </source>
</evidence>
<dbReference type="PATRIC" id="fig|1666911.3.peg.1147"/>
<name>A0A0P8DCJ7_9CYAN</name>
<gene>
    <name evidence="10" type="ORF">HLUCCA11_16925</name>
</gene>
<evidence type="ECO:0000259" key="9">
    <source>
        <dbReference type="PROSITE" id="PS50928"/>
    </source>
</evidence>
<keyword evidence="5 7" id="KW-1133">Transmembrane helix</keyword>
<keyword evidence="6 7" id="KW-0472">Membrane</keyword>
<keyword evidence="3" id="KW-1003">Cell membrane</keyword>
<feature type="domain" description="ABC transmembrane type-1" evidence="9">
    <location>
        <begin position="113"/>
        <end position="303"/>
    </location>
</feature>
<dbReference type="PANTHER" id="PTHR43386">
    <property type="entry name" value="OLIGOPEPTIDE TRANSPORT SYSTEM PERMEASE PROTEIN APPC"/>
    <property type="match status" value="1"/>
</dbReference>
<evidence type="ECO:0000256" key="2">
    <source>
        <dbReference type="ARBA" id="ARBA00022448"/>
    </source>
</evidence>
<evidence type="ECO:0000256" key="3">
    <source>
        <dbReference type="ARBA" id="ARBA00022475"/>
    </source>
</evidence>
<dbReference type="PANTHER" id="PTHR43386:SF1">
    <property type="entry name" value="D,D-DIPEPTIDE TRANSPORT SYSTEM PERMEASE PROTEIN DDPC-RELATED"/>
    <property type="match status" value="1"/>
</dbReference>
<dbReference type="GO" id="GO:0005886">
    <property type="term" value="C:plasma membrane"/>
    <property type="evidence" value="ECO:0007669"/>
    <property type="project" value="UniProtKB-SubCell"/>
</dbReference>
<reference evidence="10 11" key="1">
    <citation type="submission" date="2015-09" db="EMBL/GenBank/DDBJ databases">
        <title>Identification and resolution of microdiversity through metagenomic sequencing of parallel consortia.</title>
        <authorList>
            <person name="Nelson W.C."/>
            <person name="Romine M.F."/>
            <person name="Lindemann S.R."/>
        </authorList>
    </citation>
    <scope>NUCLEOTIDE SEQUENCE [LARGE SCALE GENOMIC DNA]</scope>
    <source>
        <strain evidence="10">Ana</strain>
    </source>
</reference>